<gene>
    <name evidence="9" type="ORF">CO104_05040</name>
</gene>
<evidence type="ECO:0000256" key="7">
    <source>
        <dbReference type="SAM" id="Phobius"/>
    </source>
</evidence>
<evidence type="ECO:0000259" key="8">
    <source>
        <dbReference type="PROSITE" id="PS51201"/>
    </source>
</evidence>
<feature type="transmembrane region" description="Helical" evidence="7">
    <location>
        <begin position="83"/>
        <end position="104"/>
    </location>
</feature>
<feature type="transmembrane region" description="Helical" evidence="7">
    <location>
        <begin position="116"/>
        <end position="135"/>
    </location>
</feature>
<dbReference type="GO" id="GO:0006813">
    <property type="term" value="P:potassium ion transport"/>
    <property type="evidence" value="ECO:0007669"/>
    <property type="project" value="InterPro"/>
</dbReference>
<keyword evidence="4 7" id="KW-0812">Transmembrane</keyword>
<dbReference type="InterPro" id="IPR006153">
    <property type="entry name" value="Cation/H_exchanger_TM"/>
</dbReference>
<dbReference type="SUPFAM" id="SSF51735">
    <property type="entry name" value="NAD(P)-binding Rossmann-fold domains"/>
    <property type="match status" value="1"/>
</dbReference>
<proteinExistence type="inferred from homology"/>
<evidence type="ECO:0000256" key="6">
    <source>
        <dbReference type="ARBA" id="ARBA00023136"/>
    </source>
</evidence>
<organism evidence="9 10">
    <name type="scientific">Candidatus Collierbacteria bacterium CG_4_9_14_3_um_filter_43_16</name>
    <dbReference type="NCBI Taxonomy" id="1974532"/>
    <lineage>
        <taxon>Bacteria</taxon>
        <taxon>Candidatus Collieribacteriota</taxon>
    </lineage>
</organism>
<evidence type="ECO:0000256" key="5">
    <source>
        <dbReference type="ARBA" id="ARBA00022989"/>
    </source>
</evidence>
<feature type="transmembrane region" description="Helical" evidence="7">
    <location>
        <begin position="235"/>
        <end position="255"/>
    </location>
</feature>
<dbReference type="InterPro" id="IPR036291">
    <property type="entry name" value="NAD(P)-bd_dom_sf"/>
</dbReference>
<feature type="transmembrane region" description="Helical" evidence="7">
    <location>
        <begin position="326"/>
        <end position="346"/>
    </location>
</feature>
<evidence type="ECO:0000256" key="2">
    <source>
        <dbReference type="ARBA" id="ARBA00005551"/>
    </source>
</evidence>
<evidence type="ECO:0000256" key="1">
    <source>
        <dbReference type="ARBA" id="ARBA00004141"/>
    </source>
</evidence>
<dbReference type="GO" id="GO:0015297">
    <property type="term" value="F:antiporter activity"/>
    <property type="evidence" value="ECO:0007669"/>
    <property type="project" value="InterPro"/>
</dbReference>
<dbReference type="PANTHER" id="PTHR42751">
    <property type="entry name" value="SODIUM/HYDROGEN EXCHANGER FAMILY/TRKA DOMAIN PROTEIN"/>
    <property type="match status" value="1"/>
</dbReference>
<feature type="transmembrane region" description="Helical" evidence="7">
    <location>
        <begin position="267"/>
        <end position="287"/>
    </location>
</feature>
<keyword evidence="3" id="KW-0813">Transport</keyword>
<evidence type="ECO:0000313" key="9">
    <source>
        <dbReference type="EMBL" id="PJB46869.1"/>
    </source>
</evidence>
<evidence type="ECO:0000313" key="10">
    <source>
        <dbReference type="Proteomes" id="UP000231196"/>
    </source>
</evidence>
<dbReference type="Pfam" id="PF02254">
    <property type="entry name" value="TrkA_N"/>
    <property type="match status" value="1"/>
</dbReference>
<evidence type="ECO:0000256" key="4">
    <source>
        <dbReference type="ARBA" id="ARBA00022692"/>
    </source>
</evidence>
<feature type="transmembrane region" description="Helical" evidence="7">
    <location>
        <begin position="352"/>
        <end position="369"/>
    </location>
</feature>
<protein>
    <recommendedName>
        <fullName evidence="8">RCK N-terminal domain-containing protein</fullName>
    </recommendedName>
</protein>
<dbReference type="Gene3D" id="3.40.50.720">
    <property type="entry name" value="NAD(P)-binding Rossmann-like Domain"/>
    <property type="match status" value="1"/>
</dbReference>
<feature type="transmembrane region" description="Helical" evidence="7">
    <location>
        <begin position="53"/>
        <end position="71"/>
    </location>
</feature>
<keyword evidence="6 7" id="KW-0472">Membrane</keyword>
<feature type="domain" description="RCK N-terminal" evidence="8">
    <location>
        <begin position="400"/>
        <end position="517"/>
    </location>
</feature>
<dbReference type="PROSITE" id="PS51201">
    <property type="entry name" value="RCK_N"/>
    <property type="match status" value="1"/>
</dbReference>
<comment type="similarity">
    <text evidence="2">Belongs to the monovalent cation:proton antiporter 2 (CPA2) transporter (TC 2.A.37) family.</text>
</comment>
<feature type="transmembrane region" description="Helical" evidence="7">
    <location>
        <begin position="212"/>
        <end position="229"/>
    </location>
</feature>
<dbReference type="GO" id="GO:0016020">
    <property type="term" value="C:membrane"/>
    <property type="evidence" value="ECO:0007669"/>
    <property type="project" value="UniProtKB-SubCell"/>
</dbReference>
<dbReference type="Pfam" id="PF00999">
    <property type="entry name" value="Na_H_Exchanger"/>
    <property type="match status" value="1"/>
</dbReference>
<dbReference type="PANTHER" id="PTHR42751:SF3">
    <property type="entry name" value="SODIUM_GLUTAMATE SYMPORTER"/>
    <property type="match status" value="1"/>
</dbReference>
<dbReference type="InterPro" id="IPR003148">
    <property type="entry name" value="RCK_N"/>
</dbReference>
<feature type="transmembrane region" description="Helical" evidence="7">
    <location>
        <begin position="178"/>
        <end position="200"/>
    </location>
</feature>
<feature type="transmembrane region" description="Helical" evidence="7">
    <location>
        <begin position="6"/>
        <end position="25"/>
    </location>
</feature>
<dbReference type="AlphaFoldDB" id="A0A2M8BSR4"/>
<evidence type="ECO:0000256" key="3">
    <source>
        <dbReference type="ARBA" id="ARBA00022448"/>
    </source>
</evidence>
<feature type="transmembrane region" description="Helical" evidence="7">
    <location>
        <begin position="293"/>
        <end position="314"/>
    </location>
</feature>
<keyword evidence="5 7" id="KW-1133">Transmembrane helix</keyword>
<reference evidence="10" key="1">
    <citation type="submission" date="2017-09" db="EMBL/GenBank/DDBJ databases">
        <title>Depth-based differentiation of microbial function through sediment-hosted aquifers and enrichment of novel symbionts in the deep terrestrial subsurface.</title>
        <authorList>
            <person name="Probst A.J."/>
            <person name="Ladd B."/>
            <person name="Jarett J.K."/>
            <person name="Geller-Mcgrath D.E."/>
            <person name="Sieber C.M.K."/>
            <person name="Emerson J.B."/>
            <person name="Anantharaman K."/>
            <person name="Thomas B.C."/>
            <person name="Malmstrom R."/>
            <person name="Stieglmeier M."/>
            <person name="Klingl A."/>
            <person name="Woyke T."/>
            <person name="Ryan C.M."/>
            <person name="Banfield J.F."/>
        </authorList>
    </citation>
    <scope>NUCLEOTIDE SEQUENCE [LARGE SCALE GENOMIC DNA]</scope>
</reference>
<comment type="subcellular location">
    <subcellularLocation>
        <location evidence="1">Membrane</location>
        <topology evidence="1">Multi-pass membrane protein</topology>
    </subcellularLocation>
</comment>
<dbReference type="Gene3D" id="1.20.1530.20">
    <property type="match status" value="1"/>
</dbReference>
<comment type="caution">
    <text evidence="9">The sequence shown here is derived from an EMBL/GenBank/DDBJ whole genome shotgun (WGS) entry which is preliminary data.</text>
</comment>
<dbReference type="Proteomes" id="UP000231196">
    <property type="component" value="Unassembled WGS sequence"/>
</dbReference>
<feature type="transmembrane region" description="Helical" evidence="7">
    <location>
        <begin position="30"/>
        <end position="47"/>
    </location>
</feature>
<dbReference type="GO" id="GO:1902600">
    <property type="term" value="P:proton transmembrane transport"/>
    <property type="evidence" value="ECO:0007669"/>
    <property type="project" value="InterPro"/>
</dbReference>
<dbReference type="InterPro" id="IPR038770">
    <property type="entry name" value="Na+/solute_symporter_sf"/>
</dbReference>
<feature type="transmembrane region" description="Helical" evidence="7">
    <location>
        <begin position="147"/>
        <end position="166"/>
    </location>
</feature>
<accession>A0A2M8BSR4</accession>
<sequence>MDVFLVNLMLVFTAAVFLGIIFRYIGMPSIVGQVLAGIAFGVFGLVNNQSLESIKFLGSLGVTLLLFLVGLEMNLKELKNIGWTVVKIFLIQTIVLWTIFFGIANLFLRFSVISSLWLSMALTFSSTIVVVKILSEKKDLGSFAGKISLGILLLQDVTAIIVLVLMPSFGRGFEPSALLGLAIKIAILFLTINVLGHIVISKIEKYLIKSSEDLVLLSLIWFFLTVYFSTNVMGLTPEIGGILAGISLSTSWGHFQIVSKIKTLRDIFLTLFFVLLGLEIGVVKIDWLLVSGLVTLTLIIKFIASELSCFLSGLSGKVAFSVSTNMTQLSEFSLIVLSFGLISGFWKSDLVTAVTVAGLTSMVVSTIIINQSSHLYKFMSEQLPMIFKFGGVNSGVVTMKGHVVLLGGDRTGRSIMSSLKKNGEKVLVVDFNPDVISRLKNRGEEAIFADASDPDVLETANMVDAKMIISTVKDLDDSLALLTLLKQKRIKVPTIVDAETAAQAALLYEAGASYVIFPHFVSGLHLGLLVKKFGNDANTLLKYRSRQGEILKEIYEGEF</sequence>
<name>A0A2M8BSR4_9BACT</name>
<dbReference type="EMBL" id="PFUC01000094">
    <property type="protein sequence ID" value="PJB46869.1"/>
    <property type="molecule type" value="Genomic_DNA"/>
</dbReference>